<accession>A0ABS5ZRW1</accession>
<dbReference type="EMBL" id="JABELD010000077">
    <property type="protein sequence ID" value="MBU2739242.1"/>
    <property type="molecule type" value="Genomic_DNA"/>
</dbReference>
<dbReference type="Pfam" id="PF02635">
    <property type="entry name" value="DsrE"/>
    <property type="match status" value="1"/>
</dbReference>
<protein>
    <submittedName>
        <fullName evidence="1">DsrE family protein</fullName>
    </submittedName>
</protein>
<evidence type="ECO:0000313" key="1">
    <source>
        <dbReference type="EMBL" id="MBU2739242.1"/>
    </source>
</evidence>
<dbReference type="InterPro" id="IPR003787">
    <property type="entry name" value="Sulphur_relay_DsrE/F-like"/>
</dbReference>
<proteinExistence type="predicted"/>
<organism evidence="1 2">
    <name type="scientific">Acidithiobacillus concretivorus</name>
    <dbReference type="NCBI Taxonomy" id="3063952"/>
    <lineage>
        <taxon>Bacteria</taxon>
        <taxon>Pseudomonadati</taxon>
        <taxon>Pseudomonadota</taxon>
        <taxon>Acidithiobacillia</taxon>
        <taxon>Acidithiobacillales</taxon>
        <taxon>Acidithiobacillaceae</taxon>
        <taxon>Acidithiobacillus</taxon>
    </lineage>
</organism>
<dbReference type="Gene3D" id="3.40.1260.10">
    <property type="entry name" value="DsrEFH-like"/>
    <property type="match status" value="1"/>
</dbReference>
<dbReference type="SUPFAM" id="SSF75169">
    <property type="entry name" value="DsrEFH-like"/>
    <property type="match status" value="1"/>
</dbReference>
<dbReference type="Proteomes" id="UP001197028">
    <property type="component" value="Unassembled WGS sequence"/>
</dbReference>
<evidence type="ECO:0000313" key="2">
    <source>
        <dbReference type="Proteomes" id="UP001197028"/>
    </source>
</evidence>
<name>A0ABS5ZRW1_9PROT</name>
<gene>
    <name evidence="1" type="ORF">HJG40_10685</name>
</gene>
<reference evidence="1 2" key="1">
    <citation type="journal article" date="2021" name="ISME J.">
        <title>Genomic evolution of the class Acidithiobacillia: deep-branching Proteobacteria living in extreme acidic conditions.</title>
        <authorList>
            <person name="Moya-Beltran A."/>
            <person name="Beard S."/>
            <person name="Rojas-Villalobos C."/>
            <person name="Issotta F."/>
            <person name="Gallardo Y."/>
            <person name="Ulloa R."/>
            <person name="Giaveno A."/>
            <person name="Degli Esposti M."/>
            <person name="Johnson D.B."/>
            <person name="Quatrini R."/>
        </authorList>
    </citation>
    <scope>NUCLEOTIDE SEQUENCE [LARGE SCALE GENOMIC DNA]</scope>
    <source>
        <strain evidence="1 2">ATCC 19703</strain>
    </source>
</reference>
<sequence length="112" mass="11942">MSKALIILHAGPDEANPRADTAVRLAGAMLADNKDVRLFLAGQGVLILRDWDKASDSTRSLLRELLELGLEVQCCGNSLKAQAIETLPSGVSRSSMKGLSSWISGADEVVCF</sequence>
<comment type="caution">
    <text evidence="1">The sequence shown here is derived from an EMBL/GenBank/DDBJ whole genome shotgun (WGS) entry which is preliminary data.</text>
</comment>
<dbReference type="RefSeq" id="WP_215864167.1">
    <property type="nucleotide sequence ID" value="NZ_JABELD010000077.1"/>
</dbReference>
<dbReference type="InterPro" id="IPR027396">
    <property type="entry name" value="DsrEFH-like"/>
</dbReference>
<keyword evidence="2" id="KW-1185">Reference proteome</keyword>